<gene>
    <name evidence="3" type="ORF">LO50_17105</name>
</gene>
<proteinExistence type="predicted"/>
<dbReference type="EMBL" id="JXXD01000166">
    <property type="protein sequence ID" value="KIZ34505.1"/>
    <property type="molecule type" value="Genomic_DNA"/>
</dbReference>
<dbReference type="Proteomes" id="UP000032439">
    <property type="component" value="Unassembled WGS sequence"/>
</dbReference>
<reference evidence="3 4" key="1">
    <citation type="submission" date="2014-11" db="EMBL/GenBank/DDBJ databases">
        <title>Genomics and ecophysiology of heterotrophic nitrogen fixing bacteria isolated from estuarine surface water.</title>
        <authorList>
            <person name="Bentzon-Tilia M."/>
            <person name="Severin I."/>
            <person name="Hansen L.H."/>
            <person name="Riemann L."/>
        </authorList>
    </citation>
    <scope>NUCLEOTIDE SEQUENCE [LARGE SCALE GENOMIC DNA]</scope>
    <source>
        <strain evidence="3 4">BAL361</strain>
    </source>
</reference>
<sequence>MIDPADKQTKTLPLDEQPAKRKRGRPATGAAMTAAEKQRAYRERMKSRNVTENAAPSELLEKVRATAAERIEQLEQQLAAAIARAEKAESKLKRNVTVKQKRRYVLQFKYESANGVEWVDEKTGDYGSKKQADKACKDMNARLGKSEHATEWRVRERQWV</sequence>
<feature type="region of interest" description="Disordered" evidence="2">
    <location>
        <begin position="1"/>
        <end position="54"/>
    </location>
</feature>
<feature type="coiled-coil region" evidence="1">
    <location>
        <begin position="57"/>
        <end position="95"/>
    </location>
</feature>
<accession>A0A0D7E210</accession>
<feature type="compositionally biased region" description="Basic and acidic residues" evidence="2">
    <location>
        <begin position="36"/>
        <end position="46"/>
    </location>
</feature>
<evidence type="ECO:0000256" key="2">
    <source>
        <dbReference type="SAM" id="MobiDB-lite"/>
    </source>
</evidence>
<comment type="caution">
    <text evidence="3">The sequence shown here is derived from an EMBL/GenBank/DDBJ whole genome shotgun (WGS) entry which is preliminary data.</text>
</comment>
<protein>
    <submittedName>
        <fullName evidence="3">Uncharacterized protein</fullName>
    </submittedName>
</protein>
<dbReference type="RefSeq" id="WP_044315746.1">
    <property type="nucleotide sequence ID" value="NZ_JXXD01000166.1"/>
</dbReference>
<evidence type="ECO:0000313" key="3">
    <source>
        <dbReference type="EMBL" id="KIZ34505.1"/>
    </source>
</evidence>
<dbReference type="PATRIC" id="fig|316.110.peg.1438"/>
<organism evidence="3 4">
    <name type="scientific">Stutzerimonas stutzeri</name>
    <name type="common">Pseudomonas stutzeri</name>
    <dbReference type="NCBI Taxonomy" id="316"/>
    <lineage>
        <taxon>Bacteria</taxon>
        <taxon>Pseudomonadati</taxon>
        <taxon>Pseudomonadota</taxon>
        <taxon>Gammaproteobacteria</taxon>
        <taxon>Pseudomonadales</taxon>
        <taxon>Pseudomonadaceae</taxon>
        <taxon>Stutzerimonas</taxon>
    </lineage>
</organism>
<name>A0A0D7E210_STUST</name>
<keyword evidence="1" id="KW-0175">Coiled coil</keyword>
<evidence type="ECO:0000256" key="1">
    <source>
        <dbReference type="SAM" id="Coils"/>
    </source>
</evidence>
<dbReference type="AlphaFoldDB" id="A0A0D7E210"/>
<evidence type="ECO:0000313" key="4">
    <source>
        <dbReference type="Proteomes" id="UP000032439"/>
    </source>
</evidence>